<sequence>MRIVLLASGSGSLAQAIIDSKAEGLLDVEILALISDRESLSLKRATDAGILAKYLPISSDRSSWDTELFDYVLRLNPDLVVSVGFMRILSEKFVVRFPTINTHPALLPNFPGAHGVRDALAAGATKTGSSVHWVDAGVDTGEIIAQKEVLIRPEDNEASLHERIKIVERVLIVETLQNLVANGIPRRI</sequence>
<accession>A0A6J6BK11</accession>
<evidence type="ECO:0000256" key="6">
    <source>
        <dbReference type="ARBA" id="ARBA00041324"/>
    </source>
</evidence>
<comment type="pathway">
    <text evidence="1">Purine metabolism; IMP biosynthesis via de novo pathway; N(2)-formyl-N(1)-(5-phospho-D-ribosyl)glycinamide from N(1)-(5-phospho-D-ribosyl)glycinamide (10-formyl THF route): step 1/1.</text>
</comment>
<proteinExistence type="inferred from homology"/>
<evidence type="ECO:0000313" key="10">
    <source>
        <dbReference type="EMBL" id="CAB4539391.1"/>
    </source>
</evidence>
<evidence type="ECO:0000256" key="3">
    <source>
        <dbReference type="ARBA" id="ARBA00022679"/>
    </source>
</evidence>
<dbReference type="PROSITE" id="PS00373">
    <property type="entry name" value="GART"/>
    <property type="match status" value="1"/>
</dbReference>
<evidence type="ECO:0000256" key="5">
    <source>
        <dbReference type="ARBA" id="ARBA00038440"/>
    </source>
</evidence>
<dbReference type="NCBIfam" id="TIGR00639">
    <property type="entry name" value="PurN"/>
    <property type="match status" value="1"/>
</dbReference>
<evidence type="ECO:0000256" key="7">
    <source>
        <dbReference type="ARBA" id="ARBA00041682"/>
    </source>
</evidence>
<evidence type="ECO:0000256" key="4">
    <source>
        <dbReference type="ARBA" id="ARBA00022755"/>
    </source>
</evidence>
<evidence type="ECO:0000256" key="8">
    <source>
        <dbReference type="ARBA" id="ARBA00047664"/>
    </source>
</evidence>
<dbReference type="Gene3D" id="3.40.50.170">
    <property type="entry name" value="Formyl transferase, N-terminal domain"/>
    <property type="match status" value="1"/>
</dbReference>
<dbReference type="PANTHER" id="PTHR43369">
    <property type="entry name" value="PHOSPHORIBOSYLGLYCINAMIDE FORMYLTRANSFERASE"/>
    <property type="match status" value="1"/>
</dbReference>
<dbReference type="InterPro" id="IPR036477">
    <property type="entry name" value="Formyl_transf_N_sf"/>
</dbReference>
<dbReference type="UniPathway" id="UPA00074">
    <property type="reaction ID" value="UER00126"/>
</dbReference>
<dbReference type="GO" id="GO:0004644">
    <property type="term" value="F:phosphoribosylglycinamide formyltransferase activity"/>
    <property type="evidence" value="ECO:0007669"/>
    <property type="project" value="UniProtKB-EC"/>
</dbReference>
<dbReference type="CDD" id="cd08645">
    <property type="entry name" value="FMT_core_GART"/>
    <property type="match status" value="1"/>
</dbReference>
<dbReference type="InterPro" id="IPR001555">
    <property type="entry name" value="GART_AS"/>
</dbReference>
<evidence type="ECO:0000256" key="2">
    <source>
        <dbReference type="ARBA" id="ARBA00012254"/>
    </source>
</evidence>
<protein>
    <recommendedName>
        <fullName evidence="2">phosphoribosylglycinamide formyltransferase 1</fullName>
        <ecNumber evidence="2">2.1.2.2</ecNumber>
    </recommendedName>
    <alternativeName>
        <fullName evidence="7">5'-phosphoribosylglycinamide transformylase</fullName>
    </alternativeName>
    <alternativeName>
        <fullName evidence="6">GAR transformylase</fullName>
    </alternativeName>
</protein>
<comment type="similarity">
    <text evidence="5">Belongs to the GART family.</text>
</comment>
<feature type="domain" description="Formyl transferase N-terminal" evidence="9">
    <location>
        <begin position="1"/>
        <end position="175"/>
    </location>
</feature>
<comment type="catalytic activity">
    <reaction evidence="8">
        <text>N(1)-(5-phospho-beta-D-ribosyl)glycinamide + (6R)-10-formyltetrahydrofolate = N(2)-formyl-N(1)-(5-phospho-beta-D-ribosyl)glycinamide + (6S)-5,6,7,8-tetrahydrofolate + H(+)</text>
        <dbReference type="Rhea" id="RHEA:15053"/>
        <dbReference type="ChEBI" id="CHEBI:15378"/>
        <dbReference type="ChEBI" id="CHEBI:57453"/>
        <dbReference type="ChEBI" id="CHEBI:143788"/>
        <dbReference type="ChEBI" id="CHEBI:147286"/>
        <dbReference type="ChEBI" id="CHEBI:195366"/>
        <dbReference type="EC" id="2.1.2.2"/>
    </reaction>
</comment>
<keyword evidence="3" id="KW-0808">Transferase</keyword>
<dbReference type="AlphaFoldDB" id="A0A6J6BK11"/>
<dbReference type="EC" id="2.1.2.2" evidence="2"/>
<dbReference type="InterPro" id="IPR002376">
    <property type="entry name" value="Formyl_transf_N"/>
</dbReference>
<gene>
    <name evidence="10" type="ORF">UFOPK1425_00478</name>
</gene>
<dbReference type="HAMAP" id="MF_01930">
    <property type="entry name" value="PurN"/>
    <property type="match status" value="1"/>
</dbReference>
<dbReference type="PANTHER" id="PTHR43369:SF2">
    <property type="entry name" value="PHOSPHORIBOSYLGLYCINAMIDE FORMYLTRANSFERASE"/>
    <property type="match status" value="1"/>
</dbReference>
<dbReference type="SUPFAM" id="SSF53328">
    <property type="entry name" value="Formyltransferase"/>
    <property type="match status" value="1"/>
</dbReference>
<keyword evidence="4" id="KW-0658">Purine biosynthesis</keyword>
<evidence type="ECO:0000259" key="9">
    <source>
        <dbReference type="Pfam" id="PF00551"/>
    </source>
</evidence>
<name>A0A6J6BK11_9ZZZZ</name>
<evidence type="ECO:0000256" key="1">
    <source>
        <dbReference type="ARBA" id="ARBA00005054"/>
    </source>
</evidence>
<dbReference type="EMBL" id="CAEZSJ010000069">
    <property type="protein sequence ID" value="CAB4539391.1"/>
    <property type="molecule type" value="Genomic_DNA"/>
</dbReference>
<dbReference type="Pfam" id="PF00551">
    <property type="entry name" value="Formyl_trans_N"/>
    <property type="match status" value="1"/>
</dbReference>
<dbReference type="GO" id="GO:0005829">
    <property type="term" value="C:cytosol"/>
    <property type="evidence" value="ECO:0007669"/>
    <property type="project" value="TreeGrafter"/>
</dbReference>
<dbReference type="GO" id="GO:0006189">
    <property type="term" value="P:'de novo' IMP biosynthetic process"/>
    <property type="evidence" value="ECO:0007669"/>
    <property type="project" value="UniProtKB-UniPathway"/>
</dbReference>
<dbReference type="InterPro" id="IPR004607">
    <property type="entry name" value="GART"/>
</dbReference>
<reference evidence="10" key="1">
    <citation type="submission" date="2020-05" db="EMBL/GenBank/DDBJ databases">
        <authorList>
            <person name="Chiriac C."/>
            <person name="Salcher M."/>
            <person name="Ghai R."/>
            <person name="Kavagutti S V."/>
        </authorList>
    </citation>
    <scope>NUCLEOTIDE SEQUENCE</scope>
</reference>
<organism evidence="10">
    <name type="scientific">freshwater metagenome</name>
    <dbReference type="NCBI Taxonomy" id="449393"/>
    <lineage>
        <taxon>unclassified sequences</taxon>
        <taxon>metagenomes</taxon>
        <taxon>ecological metagenomes</taxon>
    </lineage>
</organism>